<name>A0ABW7ZJM6_9ACTN</name>
<reference evidence="1 2" key="1">
    <citation type="submission" date="2024-10" db="EMBL/GenBank/DDBJ databases">
        <title>The Natural Products Discovery Center: Release of the First 8490 Sequenced Strains for Exploring Actinobacteria Biosynthetic Diversity.</title>
        <authorList>
            <person name="Kalkreuter E."/>
            <person name="Kautsar S.A."/>
            <person name="Yang D."/>
            <person name="Bader C.D."/>
            <person name="Teijaro C.N."/>
            <person name="Fluegel L."/>
            <person name="Davis C.M."/>
            <person name="Simpson J.R."/>
            <person name="Lauterbach L."/>
            <person name="Steele A.D."/>
            <person name="Gui C."/>
            <person name="Meng S."/>
            <person name="Li G."/>
            <person name="Viehrig K."/>
            <person name="Ye F."/>
            <person name="Su P."/>
            <person name="Kiefer A.F."/>
            <person name="Nichols A."/>
            <person name="Cepeda A.J."/>
            <person name="Yan W."/>
            <person name="Fan B."/>
            <person name="Jiang Y."/>
            <person name="Adhikari A."/>
            <person name="Zheng C.-J."/>
            <person name="Schuster L."/>
            <person name="Cowan T.M."/>
            <person name="Smanski M.J."/>
            <person name="Chevrette M.G."/>
            <person name="De Carvalho L.P.S."/>
            <person name="Shen B."/>
        </authorList>
    </citation>
    <scope>NUCLEOTIDE SEQUENCE [LARGE SCALE GENOMIC DNA]</scope>
    <source>
        <strain evidence="1 2">NPDC049845</strain>
    </source>
</reference>
<evidence type="ECO:0008006" key="3">
    <source>
        <dbReference type="Google" id="ProtNLM"/>
    </source>
</evidence>
<evidence type="ECO:0000313" key="2">
    <source>
        <dbReference type="Proteomes" id="UP001612812"/>
    </source>
</evidence>
<proteinExistence type="predicted"/>
<gene>
    <name evidence="1" type="ORF">ACIBP4_12160</name>
</gene>
<dbReference type="RefSeq" id="WP_396768940.1">
    <property type="nucleotide sequence ID" value="NZ_JBITLA010000003.1"/>
</dbReference>
<comment type="caution">
    <text evidence="1">The sequence shown here is derived from an EMBL/GenBank/DDBJ whole genome shotgun (WGS) entry which is preliminary data.</text>
</comment>
<evidence type="ECO:0000313" key="1">
    <source>
        <dbReference type="EMBL" id="MFI7263039.1"/>
    </source>
</evidence>
<keyword evidence="2" id="KW-1185">Reference proteome</keyword>
<accession>A0ABW7ZJM6</accession>
<dbReference type="EMBL" id="JBITLE010000003">
    <property type="protein sequence ID" value="MFI7263039.1"/>
    <property type="molecule type" value="Genomic_DNA"/>
</dbReference>
<organism evidence="1 2">
    <name type="scientific">Micromonospora maritima</name>
    <dbReference type="NCBI Taxonomy" id="986711"/>
    <lineage>
        <taxon>Bacteria</taxon>
        <taxon>Bacillati</taxon>
        <taxon>Actinomycetota</taxon>
        <taxon>Actinomycetes</taxon>
        <taxon>Micromonosporales</taxon>
        <taxon>Micromonosporaceae</taxon>
        <taxon>Micromonospora</taxon>
    </lineage>
</organism>
<dbReference type="Proteomes" id="UP001612812">
    <property type="component" value="Unassembled WGS sequence"/>
</dbReference>
<protein>
    <recommendedName>
        <fullName evidence="3">DUF4297 domain-containing protein</fullName>
    </recommendedName>
</protein>
<sequence length="445" mass="49137">MTGQQQEALPLVLELPDAPEDDGAEAQANFRFQCEVIARWCYGLFEPNGPIAVICEHHEDFMVLFANGQVDLASVKHRSRNRGTWSIADLCDGGGLTHLFDRWIAVAAAGRPIRALHLTNAGLTKGPGQSAELASVCEAEQPNPELLLTWAKKLARQFLMVSQHKRTSAMPTGQPPARPEHLADTDPLVQLVVRFLPMLTFIPVSHRDDIAASTIVDVAMPLCRARGWDSHEGQHVHDAVMTIVERTVRTFGKRRLDLARQVVGMTVWPNGVERDERLAARLLDATALDTAIIHGGDIPLFPHQEAPLPAPGGTQLRRKMADGRLSASAIHLAERMRSAWYTTHRSRLPDLPGDAGLLAQIETEVLELVLDAQDTAIAAGTTPYGPTFFRQLRDTVRVSAFRQRPPLRINDQHALGVSFELSDQCIFDFLPPTANSDDDQEHVHD</sequence>